<protein>
    <submittedName>
        <fullName evidence="1">Uncharacterized protein</fullName>
    </submittedName>
</protein>
<reference evidence="1 2" key="1">
    <citation type="journal article" date="2016" name="Nat. Commun.">
        <title>Thousands of microbial genomes shed light on interconnected biogeochemical processes in an aquifer system.</title>
        <authorList>
            <person name="Anantharaman K."/>
            <person name="Brown C.T."/>
            <person name="Hug L.A."/>
            <person name="Sharon I."/>
            <person name="Castelle C.J."/>
            <person name="Probst A.J."/>
            <person name="Thomas B.C."/>
            <person name="Singh A."/>
            <person name="Wilkins M.J."/>
            <person name="Karaoz U."/>
            <person name="Brodie E.L."/>
            <person name="Williams K.H."/>
            <person name="Hubbard S.S."/>
            <person name="Banfield J.F."/>
        </authorList>
    </citation>
    <scope>NUCLEOTIDE SEQUENCE [LARGE SCALE GENOMIC DNA]</scope>
</reference>
<sequence>MIPAIDAIALPGDKKTKHGVDGMGKKRKIHQGENVCIHAPSIPLTKKMRTNAARTAGAHCVHAYPARVSYT</sequence>
<name>A0A1G2KTI4_9BACT</name>
<dbReference type="AlphaFoldDB" id="A0A1G2KTI4"/>
<dbReference type="EMBL" id="MHQL01000056">
    <property type="protein sequence ID" value="OHA01699.1"/>
    <property type="molecule type" value="Genomic_DNA"/>
</dbReference>
<evidence type="ECO:0000313" key="2">
    <source>
        <dbReference type="Proteomes" id="UP000177811"/>
    </source>
</evidence>
<gene>
    <name evidence="1" type="ORF">A3C16_03120</name>
</gene>
<evidence type="ECO:0000313" key="1">
    <source>
        <dbReference type="EMBL" id="OHA01699.1"/>
    </source>
</evidence>
<dbReference type="Proteomes" id="UP000177811">
    <property type="component" value="Unassembled WGS sequence"/>
</dbReference>
<organism evidence="1 2">
    <name type="scientific">Candidatus Sungbacteria bacterium RIFCSPHIGHO2_02_FULL_51_29</name>
    <dbReference type="NCBI Taxonomy" id="1802273"/>
    <lineage>
        <taxon>Bacteria</taxon>
        <taxon>Candidatus Sungiibacteriota</taxon>
    </lineage>
</organism>
<proteinExistence type="predicted"/>
<comment type="caution">
    <text evidence="1">The sequence shown here is derived from an EMBL/GenBank/DDBJ whole genome shotgun (WGS) entry which is preliminary data.</text>
</comment>
<accession>A0A1G2KTI4</accession>